<feature type="domain" description="Ubiquitin-like" evidence="4">
    <location>
        <begin position="1"/>
        <end position="37"/>
    </location>
</feature>
<organism evidence="5 6">
    <name type="scientific">Acrasis kona</name>
    <dbReference type="NCBI Taxonomy" id="1008807"/>
    <lineage>
        <taxon>Eukaryota</taxon>
        <taxon>Discoba</taxon>
        <taxon>Heterolobosea</taxon>
        <taxon>Tetramitia</taxon>
        <taxon>Eutetramitia</taxon>
        <taxon>Acrasidae</taxon>
        <taxon>Acrasis</taxon>
    </lineage>
</organism>
<feature type="compositionally biased region" description="Low complexity" evidence="2">
    <location>
        <begin position="447"/>
        <end position="457"/>
    </location>
</feature>
<keyword evidence="1" id="KW-0175">Coiled coil</keyword>
<dbReference type="PROSITE" id="PS50030">
    <property type="entry name" value="UBA"/>
    <property type="match status" value="1"/>
</dbReference>
<dbReference type="InterPro" id="IPR009060">
    <property type="entry name" value="UBA-like_sf"/>
</dbReference>
<name>A0AAW2ZG22_9EUKA</name>
<proteinExistence type="predicted"/>
<evidence type="ECO:0000313" key="5">
    <source>
        <dbReference type="EMBL" id="KAL0488319.1"/>
    </source>
</evidence>
<protein>
    <recommendedName>
        <fullName evidence="7">NEDD8 ultimate buster 1</fullName>
    </recommendedName>
</protein>
<dbReference type="SMART" id="SM00165">
    <property type="entry name" value="UBA"/>
    <property type="match status" value="2"/>
</dbReference>
<evidence type="ECO:0000259" key="3">
    <source>
        <dbReference type="PROSITE" id="PS50030"/>
    </source>
</evidence>
<dbReference type="InterPro" id="IPR015940">
    <property type="entry name" value="UBA"/>
</dbReference>
<feature type="coiled-coil region" evidence="1">
    <location>
        <begin position="40"/>
        <end position="74"/>
    </location>
</feature>
<gene>
    <name evidence="5" type="ORF">AKO1_008794</name>
</gene>
<dbReference type="InterPro" id="IPR000626">
    <property type="entry name" value="Ubiquitin-like_dom"/>
</dbReference>
<dbReference type="PANTHER" id="PTHR12948">
    <property type="entry name" value="NEDD8 ULTIMATE BUSTER-1 BS4 PROTEIN"/>
    <property type="match status" value="1"/>
</dbReference>
<evidence type="ECO:0000259" key="4">
    <source>
        <dbReference type="PROSITE" id="PS50053"/>
    </source>
</evidence>
<dbReference type="EMBL" id="JAOPGA020001434">
    <property type="protein sequence ID" value="KAL0488319.1"/>
    <property type="molecule type" value="Genomic_DNA"/>
</dbReference>
<feature type="compositionally biased region" description="Basic and acidic residues" evidence="2">
    <location>
        <begin position="503"/>
        <end position="515"/>
    </location>
</feature>
<keyword evidence="6" id="KW-1185">Reference proteome</keyword>
<dbReference type="InterPro" id="IPR039749">
    <property type="entry name" value="NUB1"/>
</dbReference>
<accession>A0AAW2ZG22</accession>
<dbReference type="Proteomes" id="UP001431209">
    <property type="component" value="Unassembled WGS sequence"/>
</dbReference>
<comment type="caution">
    <text evidence="5">The sequence shown here is derived from an EMBL/GenBank/DDBJ whole genome shotgun (WGS) entry which is preliminary data.</text>
</comment>
<feature type="compositionally biased region" description="Acidic residues" evidence="2">
    <location>
        <begin position="471"/>
        <end position="502"/>
    </location>
</feature>
<feature type="region of interest" description="Disordered" evidence="2">
    <location>
        <begin position="446"/>
        <end position="515"/>
    </location>
</feature>
<dbReference type="PANTHER" id="PTHR12948:SF3">
    <property type="entry name" value="NEDD8 ULTIMATE BUSTER 1"/>
    <property type="match status" value="1"/>
</dbReference>
<evidence type="ECO:0000313" key="6">
    <source>
        <dbReference type="Proteomes" id="UP001431209"/>
    </source>
</evidence>
<evidence type="ECO:0000256" key="2">
    <source>
        <dbReference type="SAM" id="MobiDB-lite"/>
    </source>
</evidence>
<dbReference type="GO" id="GO:2000058">
    <property type="term" value="P:regulation of ubiquitin-dependent protein catabolic process"/>
    <property type="evidence" value="ECO:0007669"/>
    <property type="project" value="TreeGrafter"/>
</dbReference>
<dbReference type="AlphaFoldDB" id="A0AAW2ZG22"/>
<dbReference type="SUPFAM" id="SSF46934">
    <property type="entry name" value="UBA-like"/>
    <property type="match status" value="1"/>
</dbReference>
<dbReference type="Gene3D" id="1.10.8.10">
    <property type="entry name" value="DNA helicase RuvA subunit, C-terminal domain"/>
    <property type="match status" value="1"/>
</dbReference>
<dbReference type="PROSITE" id="PS50053">
    <property type="entry name" value="UBIQUITIN_2"/>
    <property type="match status" value="1"/>
</dbReference>
<evidence type="ECO:0000256" key="1">
    <source>
        <dbReference type="SAM" id="Coils"/>
    </source>
</evidence>
<reference evidence="5 6" key="1">
    <citation type="submission" date="2024-03" db="EMBL/GenBank/DDBJ databases">
        <title>The Acrasis kona genome and developmental transcriptomes reveal deep origins of eukaryotic multicellular pathways.</title>
        <authorList>
            <person name="Sheikh S."/>
            <person name="Fu C.-J."/>
            <person name="Brown M.W."/>
            <person name="Baldauf S.L."/>
        </authorList>
    </citation>
    <scope>NUCLEOTIDE SEQUENCE [LARGE SCALE GENOMIC DNA]</scope>
    <source>
        <strain evidence="5 6">ATCC MYA-3509</strain>
    </source>
</reference>
<feature type="domain" description="UBA" evidence="3">
    <location>
        <begin position="251"/>
        <end position="291"/>
    </location>
</feature>
<sequence length="532" mass="61086">MRLLAGGKFLKDDGQTLQNQNVKTSSKVLVLRKPKEAEPVAQLNQDQEQIKLKMQEEENKAKRIKSLRDAAERIASRKDGGTSAYEKYHFDLTDQNGRQFELPEAHRISLIMGMTLHQMGQKEMKNKQHKQALEIFNLADEEFRKLDTKILNMVDNYAFLNVDMVWCMYHISDADLLFSAKQRLALAERCLVNAHGPNLERLVRIKGPIAQERLLYARLHVLQAAVAHLTGQLEQSKILFEECNKEINRLIPNQSYKDALISMGFDRVESERTLRFTGNNLDRSISYMIEQRDKKALQKSESKKHHEKRKQRYRMGKIKNNLELVNADAAIQLQEMFNNEQENEAWTLAVMVEALRECNNNVEQAVVLLTSNRSLLEEKARKFVMSGRVKQVSKIKDLSCMGFHTNVVRFVLLLYSENEAKALEALLEAKHPLHILMATPDVLDDSTATTTTQQQEQIPMDLYDDQVSSRDEDDMSTGSGDSDDDSASSHDDDEEEGEDEIADAFRDNVSSHDLYDSDLKQEREICESFNKM</sequence>
<evidence type="ECO:0008006" key="7">
    <source>
        <dbReference type="Google" id="ProtNLM"/>
    </source>
</evidence>